<name>A0A0G1CA39_9BACT</name>
<evidence type="ECO:0000256" key="1">
    <source>
        <dbReference type="SAM" id="Phobius"/>
    </source>
</evidence>
<keyword evidence="1" id="KW-0812">Transmembrane</keyword>
<comment type="caution">
    <text evidence="2">The sequence shown here is derived from an EMBL/GenBank/DDBJ whole genome shotgun (WGS) entry which is preliminary data.</text>
</comment>
<sequence>MNLSRNQIIIVGAGLLIVLVVVLGILGIIPIFQSGGQSNGDPDYPTGKVKLVIWGVQDTSASFDTAFQAYKAAYKNVEFQYIKFDSPEKYQETLLNALAERKGPDIFMVHSSWVYENWGKLKAAPAKIVTTQTVAQLYPEVVSKDFVLSGNVFSLPLYLDSLALIYNKDIFNVKALVSPPVNWDETVGDVLKIRELDESKKISLAALALGTSQNINNAPELLTLLMLQSGSFINPKDGSGVFFDANAQKALDFYLQFSDPINPYYTWNEGLDDSLSVFASGKVAMVIDFFGSLAKIKEKNPFLNFGTATLPQLKGALSYQQANVADYWGLAVSAQSLNPYAAWHFVRYLTTNSTAYSQYLQTAGHLPALKSLISQGLGGDNDAFLRGFLIAKTWQKTNYEKIGEILRRTITDILSGKIQRRQALKAAEGEINALY</sequence>
<evidence type="ECO:0000313" key="2">
    <source>
        <dbReference type="EMBL" id="KKS82520.1"/>
    </source>
</evidence>
<dbReference type="PANTHER" id="PTHR43649">
    <property type="entry name" value="ARABINOSE-BINDING PROTEIN-RELATED"/>
    <property type="match status" value="1"/>
</dbReference>
<dbReference type="EMBL" id="LCFA01000009">
    <property type="protein sequence ID" value="KKS82520.1"/>
    <property type="molecule type" value="Genomic_DNA"/>
</dbReference>
<keyword evidence="1" id="KW-0472">Membrane</keyword>
<dbReference type="AlphaFoldDB" id="A0A0G1CA39"/>
<dbReference type="Gene3D" id="3.40.190.10">
    <property type="entry name" value="Periplasmic binding protein-like II"/>
    <property type="match status" value="1"/>
</dbReference>
<accession>A0A0G1CA39</accession>
<keyword evidence="1" id="KW-1133">Transmembrane helix</keyword>
<dbReference type="InterPro" id="IPR006059">
    <property type="entry name" value="SBP"/>
</dbReference>
<evidence type="ECO:0000313" key="3">
    <source>
        <dbReference type="Proteomes" id="UP000034810"/>
    </source>
</evidence>
<dbReference type="InterPro" id="IPR050490">
    <property type="entry name" value="Bact_solute-bd_prot1"/>
</dbReference>
<organism evidence="2 3">
    <name type="scientific">Candidatus Wolfebacteria bacterium GW2011_GWC1_43_10</name>
    <dbReference type="NCBI Taxonomy" id="1619011"/>
    <lineage>
        <taxon>Bacteria</taxon>
        <taxon>Candidatus Wolfeibacteriota</taxon>
    </lineage>
</organism>
<dbReference type="SUPFAM" id="SSF53850">
    <property type="entry name" value="Periplasmic binding protein-like II"/>
    <property type="match status" value="1"/>
</dbReference>
<reference evidence="2 3" key="1">
    <citation type="journal article" date="2015" name="Nature">
        <title>rRNA introns, odd ribosomes, and small enigmatic genomes across a large radiation of phyla.</title>
        <authorList>
            <person name="Brown C.T."/>
            <person name="Hug L.A."/>
            <person name="Thomas B.C."/>
            <person name="Sharon I."/>
            <person name="Castelle C.J."/>
            <person name="Singh A."/>
            <person name="Wilkins M.J."/>
            <person name="Williams K.H."/>
            <person name="Banfield J.F."/>
        </authorList>
    </citation>
    <scope>NUCLEOTIDE SEQUENCE [LARGE SCALE GENOMIC DNA]</scope>
</reference>
<protein>
    <submittedName>
        <fullName evidence="2">Extracellular solute-binding protein family 1</fullName>
    </submittedName>
</protein>
<gene>
    <name evidence="2" type="ORF">UV58_C0009G0002</name>
</gene>
<dbReference type="Proteomes" id="UP000034810">
    <property type="component" value="Unassembled WGS sequence"/>
</dbReference>
<feature type="transmembrane region" description="Helical" evidence="1">
    <location>
        <begin position="7"/>
        <end position="32"/>
    </location>
</feature>
<dbReference type="Pfam" id="PF01547">
    <property type="entry name" value="SBP_bac_1"/>
    <property type="match status" value="1"/>
</dbReference>
<proteinExistence type="predicted"/>